<reference evidence="2 3" key="1">
    <citation type="submission" date="2024-01" db="EMBL/GenBank/DDBJ databases">
        <title>A draft genome for the cacao thread blight pathogen Marasmiellus scandens.</title>
        <authorList>
            <person name="Baruah I.K."/>
            <person name="Leung J."/>
            <person name="Bukari Y."/>
            <person name="Amoako-Attah I."/>
            <person name="Meinhardt L.W."/>
            <person name="Bailey B.A."/>
            <person name="Cohen S.P."/>
        </authorList>
    </citation>
    <scope>NUCLEOTIDE SEQUENCE [LARGE SCALE GENOMIC DNA]</scope>
    <source>
        <strain evidence="2 3">GH-19</strain>
    </source>
</reference>
<proteinExistence type="predicted"/>
<gene>
    <name evidence="2" type="ORF">VKT23_010183</name>
</gene>
<name>A0ABR1JFM6_9AGAR</name>
<comment type="caution">
    <text evidence="2">The sequence shown here is derived from an EMBL/GenBank/DDBJ whole genome shotgun (WGS) entry which is preliminary data.</text>
</comment>
<keyword evidence="1" id="KW-0812">Transmembrane</keyword>
<keyword evidence="1" id="KW-1133">Transmembrane helix</keyword>
<sequence length="100" mass="11191">MTVILFLGFSISFSAATILAILTVIKVQPVTHFFPIVNTCGFLEIPRTLPYLLGSLLLFDMFLIVMAVFNALETPHDTHAEVIDRLHRDGARLFLVLFGE</sequence>
<organism evidence="2 3">
    <name type="scientific">Marasmiellus scandens</name>
    <dbReference type="NCBI Taxonomy" id="2682957"/>
    <lineage>
        <taxon>Eukaryota</taxon>
        <taxon>Fungi</taxon>
        <taxon>Dikarya</taxon>
        <taxon>Basidiomycota</taxon>
        <taxon>Agaricomycotina</taxon>
        <taxon>Agaricomycetes</taxon>
        <taxon>Agaricomycetidae</taxon>
        <taxon>Agaricales</taxon>
        <taxon>Marasmiineae</taxon>
        <taxon>Omphalotaceae</taxon>
        <taxon>Marasmiellus</taxon>
    </lineage>
</organism>
<keyword evidence="1" id="KW-0472">Membrane</keyword>
<dbReference type="EMBL" id="JBANRG010000019">
    <property type="protein sequence ID" value="KAK7457839.1"/>
    <property type="molecule type" value="Genomic_DNA"/>
</dbReference>
<dbReference type="Proteomes" id="UP001498398">
    <property type="component" value="Unassembled WGS sequence"/>
</dbReference>
<evidence type="ECO:0008006" key="4">
    <source>
        <dbReference type="Google" id="ProtNLM"/>
    </source>
</evidence>
<accession>A0ABR1JFM6</accession>
<evidence type="ECO:0000256" key="1">
    <source>
        <dbReference type="SAM" id="Phobius"/>
    </source>
</evidence>
<evidence type="ECO:0000313" key="3">
    <source>
        <dbReference type="Proteomes" id="UP001498398"/>
    </source>
</evidence>
<evidence type="ECO:0000313" key="2">
    <source>
        <dbReference type="EMBL" id="KAK7457839.1"/>
    </source>
</evidence>
<protein>
    <recommendedName>
        <fullName evidence="4">NADH dehydrogenase subunit 6</fullName>
    </recommendedName>
</protein>
<feature type="transmembrane region" description="Helical" evidence="1">
    <location>
        <begin position="51"/>
        <end position="72"/>
    </location>
</feature>
<keyword evidence="3" id="KW-1185">Reference proteome</keyword>